<keyword evidence="12 15" id="KW-0472">Membrane</keyword>
<dbReference type="GO" id="GO:0004674">
    <property type="term" value="F:protein serine/threonine kinase activity"/>
    <property type="evidence" value="ECO:0007669"/>
    <property type="project" value="UniProtKB-KW"/>
</dbReference>
<dbReference type="SUPFAM" id="SSF56112">
    <property type="entry name" value="Protein kinase-like (PK-like)"/>
    <property type="match status" value="1"/>
</dbReference>
<dbReference type="PANTHER" id="PTHR48005">
    <property type="entry name" value="LEUCINE RICH REPEAT KINASE 2"/>
    <property type="match status" value="1"/>
</dbReference>
<accession>A0A9Q0K6Y5</accession>
<evidence type="ECO:0000256" key="15">
    <source>
        <dbReference type="SAM" id="Phobius"/>
    </source>
</evidence>
<keyword evidence="5" id="KW-0808">Transferase</keyword>
<name>A0A9Q0K6Y5_9MAGN</name>
<evidence type="ECO:0000256" key="8">
    <source>
        <dbReference type="ARBA" id="ARBA00022741"/>
    </source>
</evidence>
<evidence type="ECO:0000256" key="14">
    <source>
        <dbReference type="ARBA" id="ARBA00048679"/>
    </source>
</evidence>
<evidence type="ECO:0000313" key="17">
    <source>
        <dbReference type="EMBL" id="KAJ4964955.1"/>
    </source>
</evidence>
<evidence type="ECO:0000256" key="12">
    <source>
        <dbReference type="ARBA" id="ARBA00023136"/>
    </source>
</evidence>
<evidence type="ECO:0000256" key="13">
    <source>
        <dbReference type="ARBA" id="ARBA00047899"/>
    </source>
</evidence>
<dbReference type="Pfam" id="PF00069">
    <property type="entry name" value="Pkinase"/>
    <property type="match status" value="1"/>
</dbReference>
<dbReference type="PANTHER" id="PTHR48005:SF44">
    <property type="entry name" value="MDIS1-INTERACTING RECEPTOR LIKE KINASE 2-LIKE ISOFORM X1"/>
    <property type="match status" value="1"/>
</dbReference>
<dbReference type="SUPFAM" id="SSF52058">
    <property type="entry name" value="L domain-like"/>
    <property type="match status" value="1"/>
</dbReference>
<dbReference type="Proteomes" id="UP001141806">
    <property type="component" value="Unassembled WGS sequence"/>
</dbReference>
<dbReference type="EC" id="2.7.11.1" evidence="2"/>
<dbReference type="InterPro" id="IPR011009">
    <property type="entry name" value="Kinase-like_dom_sf"/>
</dbReference>
<dbReference type="PROSITE" id="PS50011">
    <property type="entry name" value="PROTEIN_KINASE_DOM"/>
    <property type="match status" value="1"/>
</dbReference>
<dbReference type="PROSITE" id="PS51450">
    <property type="entry name" value="LRR"/>
    <property type="match status" value="1"/>
</dbReference>
<dbReference type="Gene3D" id="1.10.510.10">
    <property type="entry name" value="Transferase(Phosphotransferase) domain 1"/>
    <property type="match status" value="2"/>
</dbReference>
<evidence type="ECO:0000256" key="3">
    <source>
        <dbReference type="ARBA" id="ARBA00022527"/>
    </source>
</evidence>
<protein>
    <recommendedName>
        <fullName evidence="2">non-specific serine/threonine protein kinase</fullName>
        <ecNumber evidence="2">2.7.11.1</ecNumber>
    </recommendedName>
</protein>
<dbReference type="GO" id="GO:0016020">
    <property type="term" value="C:membrane"/>
    <property type="evidence" value="ECO:0007669"/>
    <property type="project" value="UniProtKB-SubCell"/>
</dbReference>
<dbReference type="OrthoDB" id="1895577at2759"/>
<feature type="transmembrane region" description="Helical" evidence="15">
    <location>
        <begin position="86"/>
        <end position="112"/>
    </location>
</feature>
<keyword evidence="3" id="KW-0723">Serine/threonine-protein kinase</keyword>
<dbReference type="Gene3D" id="3.80.10.10">
    <property type="entry name" value="Ribonuclease Inhibitor"/>
    <property type="match status" value="1"/>
</dbReference>
<gene>
    <name evidence="17" type="ORF">NE237_016804</name>
</gene>
<dbReference type="InterPro" id="IPR032675">
    <property type="entry name" value="LRR_dom_sf"/>
</dbReference>
<evidence type="ECO:0000256" key="2">
    <source>
        <dbReference type="ARBA" id="ARBA00012513"/>
    </source>
</evidence>
<evidence type="ECO:0000259" key="16">
    <source>
        <dbReference type="PROSITE" id="PS50011"/>
    </source>
</evidence>
<comment type="caution">
    <text evidence="17">The sequence shown here is derived from an EMBL/GenBank/DDBJ whole genome shotgun (WGS) entry which is preliminary data.</text>
</comment>
<keyword evidence="9" id="KW-0418">Kinase</keyword>
<dbReference type="FunFam" id="1.10.510.10:FF:000445">
    <property type="entry name" value="MDIS1-interacting receptor like kinase 2"/>
    <property type="match status" value="1"/>
</dbReference>
<keyword evidence="18" id="KW-1185">Reference proteome</keyword>
<dbReference type="PROSITE" id="PS00109">
    <property type="entry name" value="PROTEIN_KINASE_TYR"/>
    <property type="match status" value="1"/>
</dbReference>
<keyword evidence="6 15" id="KW-0812">Transmembrane</keyword>
<evidence type="ECO:0000256" key="7">
    <source>
        <dbReference type="ARBA" id="ARBA00022737"/>
    </source>
</evidence>
<organism evidence="17 18">
    <name type="scientific">Protea cynaroides</name>
    <dbReference type="NCBI Taxonomy" id="273540"/>
    <lineage>
        <taxon>Eukaryota</taxon>
        <taxon>Viridiplantae</taxon>
        <taxon>Streptophyta</taxon>
        <taxon>Embryophyta</taxon>
        <taxon>Tracheophyta</taxon>
        <taxon>Spermatophyta</taxon>
        <taxon>Magnoliopsida</taxon>
        <taxon>Proteales</taxon>
        <taxon>Proteaceae</taxon>
        <taxon>Protea</taxon>
    </lineage>
</organism>
<keyword evidence="4" id="KW-0433">Leucine-rich repeat</keyword>
<evidence type="ECO:0000313" key="18">
    <source>
        <dbReference type="Proteomes" id="UP001141806"/>
    </source>
</evidence>
<dbReference type="InterPro" id="IPR051420">
    <property type="entry name" value="Ser_Thr_Kinases_DiverseReg"/>
</dbReference>
<keyword evidence="8" id="KW-0547">Nucleotide-binding</keyword>
<comment type="subcellular location">
    <subcellularLocation>
        <location evidence="1">Membrane</location>
    </subcellularLocation>
</comment>
<evidence type="ECO:0000256" key="5">
    <source>
        <dbReference type="ARBA" id="ARBA00022679"/>
    </source>
</evidence>
<evidence type="ECO:0000256" key="11">
    <source>
        <dbReference type="ARBA" id="ARBA00022989"/>
    </source>
</evidence>
<keyword evidence="7" id="KW-0677">Repeat</keyword>
<dbReference type="InterPro" id="IPR008266">
    <property type="entry name" value="Tyr_kinase_AS"/>
</dbReference>
<comment type="catalytic activity">
    <reaction evidence="14">
        <text>L-seryl-[protein] + ATP = O-phospho-L-seryl-[protein] + ADP + H(+)</text>
        <dbReference type="Rhea" id="RHEA:17989"/>
        <dbReference type="Rhea" id="RHEA-COMP:9863"/>
        <dbReference type="Rhea" id="RHEA-COMP:11604"/>
        <dbReference type="ChEBI" id="CHEBI:15378"/>
        <dbReference type="ChEBI" id="CHEBI:29999"/>
        <dbReference type="ChEBI" id="CHEBI:30616"/>
        <dbReference type="ChEBI" id="CHEBI:83421"/>
        <dbReference type="ChEBI" id="CHEBI:456216"/>
        <dbReference type="EC" id="2.7.11.1"/>
    </reaction>
</comment>
<keyword evidence="10" id="KW-0067">ATP-binding</keyword>
<evidence type="ECO:0000256" key="9">
    <source>
        <dbReference type="ARBA" id="ARBA00022777"/>
    </source>
</evidence>
<dbReference type="InterPro" id="IPR001611">
    <property type="entry name" value="Leu-rich_rpt"/>
</dbReference>
<evidence type="ECO:0000256" key="4">
    <source>
        <dbReference type="ARBA" id="ARBA00022614"/>
    </source>
</evidence>
<dbReference type="GO" id="GO:0005524">
    <property type="term" value="F:ATP binding"/>
    <property type="evidence" value="ECO:0007669"/>
    <property type="project" value="UniProtKB-KW"/>
</dbReference>
<keyword evidence="11 15" id="KW-1133">Transmembrane helix</keyword>
<dbReference type="AlphaFoldDB" id="A0A9Q0K6Y5"/>
<dbReference type="EMBL" id="JAMYWD010000007">
    <property type="protein sequence ID" value="KAJ4964955.1"/>
    <property type="molecule type" value="Genomic_DNA"/>
</dbReference>
<dbReference type="Pfam" id="PF00560">
    <property type="entry name" value="LRR_1"/>
    <property type="match status" value="2"/>
</dbReference>
<feature type="domain" description="Protein kinase" evidence="16">
    <location>
        <begin position="96"/>
        <end position="388"/>
    </location>
</feature>
<evidence type="ECO:0000256" key="1">
    <source>
        <dbReference type="ARBA" id="ARBA00004370"/>
    </source>
</evidence>
<comment type="catalytic activity">
    <reaction evidence="13">
        <text>L-threonyl-[protein] + ATP = O-phospho-L-threonyl-[protein] + ADP + H(+)</text>
        <dbReference type="Rhea" id="RHEA:46608"/>
        <dbReference type="Rhea" id="RHEA-COMP:11060"/>
        <dbReference type="Rhea" id="RHEA-COMP:11605"/>
        <dbReference type="ChEBI" id="CHEBI:15378"/>
        <dbReference type="ChEBI" id="CHEBI:30013"/>
        <dbReference type="ChEBI" id="CHEBI:30616"/>
        <dbReference type="ChEBI" id="CHEBI:61977"/>
        <dbReference type="ChEBI" id="CHEBI:456216"/>
        <dbReference type="EC" id="2.7.11.1"/>
    </reaction>
</comment>
<sequence>MQKLTKLENLNLSHNNLSGRIPTELFSMDSLQSIDLSYNDMSGQIPNGKIFQNASAEAFIGNAGLCGNAKGVPPCASRGSNNHDQVLIPVIIPVVCILLLLLGAIIFGFVILRRKLRQRDENIENTNNDKSYQSLIWEREGKFTFNDNVKATDDFHENCCIGKGGFGTVYKAVMPIGQILATKRINISDSGGILATNLQSFESEIRVEELDWVTRVKIIQGIAHALAYLHYDCNPIIVHRDITLNNILLETGLEPRLADLGTARLLSPDSSNWTAVAGSYGYMAPELAFTMRITEKCDVYSFGVVALKVMMGKHPGDLISSLSLTSSNDRDFLLKDALDQRLPSPTGQLAETVVFVIAMALACTSTDPTSRPSMRTIAQELSAHKPAFLFEPFGTIFVKKLTGLNNSLS</sequence>
<reference evidence="17" key="1">
    <citation type="journal article" date="2023" name="Plant J.">
        <title>The genome of the king protea, Protea cynaroides.</title>
        <authorList>
            <person name="Chang J."/>
            <person name="Duong T.A."/>
            <person name="Schoeman C."/>
            <person name="Ma X."/>
            <person name="Roodt D."/>
            <person name="Barker N."/>
            <person name="Li Z."/>
            <person name="Van de Peer Y."/>
            <person name="Mizrachi E."/>
        </authorList>
    </citation>
    <scope>NUCLEOTIDE SEQUENCE</scope>
    <source>
        <tissue evidence="17">Young leaves</tissue>
    </source>
</reference>
<evidence type="ECO:0000256" key="6">
    <source>
        <dbReference type="ARBA" id="ARBA00022692"/>
    </source>
</evidence>
<dbReference type="InterPro" id="IPR000719">
    <property type="entry name" value="Prot_kinase_dom"/>
</dbReference>
<evidence type="ECO:0000256" key="10">
    <source>
        <dbReference type="ARBA" id="ARBA00022840"/>
    </source>
</evidence>
<proteinExistence type="predicted"/>